<dbReference type="EMBL" id="AP026966">
    <property type="protein sequence ID" value="BDT56875.1"/>
    <property type="molecule type" value="Genomic_DNA"/>
</dbReference>
<protein>
    <recommendedName>
        <fullName evidence="1">BioF2-like acetyltransferase domain-containing protein</fullName>
    </recommendedName>
</protein>
<dbReference type="InterPro" id="IPR016181">
    <property type="entry name" value="Acyl_CoA_acyltransferase"/>
</dbReference>
<evidence type="ECO:0000313" key="3">
    <source>
        <dbReference type="Proteomes" id="UP001163336"/>
    </source>
</evidence>
<gene>
    <name evidence="2" type="ORF">MasN3_03690</name>
</gene>
<dbReference type="SUPFAM" id="SSF55729">
    <property type="entry name" value="Acyl-CoA N-acyltransferases (Nat)"/>
    <property type="match status" value="1"/>
</dbReference>
<proteinExistence type="predicted"/>
<sequence length="345" mass="38444">MSDTLRWTLYPAARFPDFASDWTALARETAMLPALAPELVMPLLDCFGDQRALLACCREGKNDASLPVAMGIFVPAGRGWSTLQPPQAPLGLWLQQPGRGTGELLHDLLRALPGWPAMVALTHLDPDLLPRPPDARSVRTLDYIDTARITLQGSFDDYWGARGKNLRANLKKQRARLARDGIALRLETVRDAADMEAAVADYARLEAAGWKAGGGTAVAPGDAQSRFYAAMLAAFARRGGACVYRYWYGERLAAMDLCIEDEGVLIVLKTTYDEVVAEGTSPALLMREESTRALFGAGHCRRIEFYGRVMEWHLRWTQEVRRLYHVNYYRWPLLARAHAALRARA</sequence>
<dbReference type="RefSeq" id="WP_281911801.1">
    <property type="nucleotide sequence ID" value="NZ_AP026966.1"/>
</dbReference>
<keyword evidence="3" id="KW-1185">Reference proteome</keyword>
<evidence type="ECO:0000313" key="2">
    <source>
        <dbReference type="EMBL" id="BDT56875.1"/>
    </source>
</evidence>
<dbReference type="Proteomes" id="UP001163336">
    <property type="component" value="Chromosome"/>
</dbReference>
<dbReference type="InterPro" id="IPR038740">
    <property type="entry name" value="BioF2-like_GNAT_dom"/>
</dbReference>
<dbReference type="Pfam" id="PF13480">
    <property type="entry name" value="Acetyltransf_6"/>
    <property type="match status" value="1"/>
</dbReference>
<evidence type="ECO:0000259" key="1">
    <source>
        <dbReference type="Pfam" id="PF13480"/>
    </source>
</evidence>
<feature type="domain" description="BioF2-like acetyltransferase" evidence="1">
    <location>
        <begin position="165"/>
        <end position="312"/>
    </location>
</feature>
<reference evidence="2" key="1">
    <citation type="submission" date="2022-11" db="EMBL/GenBank/DDBJ databases">
        <title>Isolation and characterization of PLA-degrading bacterium Massilia sp. from Antarctic soil.</title>
        <authorList>
            <person name="Sato K."/>
            <person name="Gomez-Fuentes C."/>
            <person name="Ahmad S.A."/>
            <person name="Zulkharnain A."/>
        </authorList>
    </citation>
    <scope>NUCLEOTIDE SEQUENCE</scope>
    <source>
        <strain evidence="2">N-3</strain>
    </source>
</reference>
<accession>A0ABM8C136</accession>
<name>A0ABM8C136_9BURK</name>
<organism evidence="2 3">
    <name type="scientific">Massilia varians</name>
    <dbReference type="NCBI Taxonomy" id="457921"/>
    <lineage>
        <taxon>Bacteria</taxon>
        <taxon>Pseudomonadati</taxon>
        <taxon>Pseudomonadota</taxon>
        <taxon>Betaproteobacteria</taxon>
        <taxon>Burkholderiales</taxon>
        <taxon>Oxalobacteraceae</taxon>
        <taxon>Telluria group</taxon>
        <taxon>Massilia</taxon>
    </lineage>
</organism>